<accession>A0A1S1YY77</accession>
<evidence type="ECO:0000313" key="2">
    <source>
        <dbReference type="Proteomes" id="UP000179797"/>
    </source>
</evidence>
<dbReference type="RefSeq" id="WP_044218943.1">
    <property type="nucleotide sequence ID" value="NZ_JRYR02000001.1"/>
</dbReference>
<keyword evidence="2" id="KW-1185">Reference proteome</keyword>
<comment type="caution">
    <text evidence="1">The sequence shown here is derived from an EMBL/GenBank/DDBJ whole genome shotgun (WGS) entry which is preliminary data.</text>
</comment>
<name>A0A1S1YY77_FLAPC</name>
<sequence>MKRLIFMRHAKSCWDDPDISDFDRPLNKRGKRDLDRMSSEILKQQIVPDVIFSSPSVRTKITATKMSETLDVPLHFNKDLYHILDDELLGEIRLLDNSLNTVMFVIHNPGITDIRNHFLEDYLENVPTCGCVALSFEEANDWSELSEATELFFEYPKLYFSKK</sequence>
<organism evidence="1 2">
    <name type="scientific">Flammeovirga pacifica</name>
    <dbReference type="NCBI Taxonomy" id="915059"/>
    <lineage>
        <taxon>Bacteria</taxon>
        <taxon>Pseudomonadati</taxon>
        <taxon>Bacteroidota</taxon>
        <taxon>Cytophagia</taxon>
        <taxon>Cytophagales</taxon>
        <taxon>Flammeovirgaceae</taxon>
        <taxon>Flammeovirga</taxon>
    </lineage>
</organism>
<proteinExistence type="predicted"/>
<dbReference type="PANTHER" id="PTHR47623:SF1">
    <property type="entry name" value="OS09G0287300 PROTEIN"/>
    <property type="match status" value="1"/>
</dbReference>
<dbReference type="AlphaFoldDB" id="A0A1S1YY77"/>
<dbReference type="OrthoDB" id="9810154at2"/>
<evidence type="ECO:0008006" key="3">
    <source>
        <dbReference type="Google" id="ProtNLM"/>
    </source>
</evidence>
<dbReference type="EMBL" id="JRYR02000001">
    <property type="protein sequence ID" value="OHX65964.1"/>
    <property type="molecule type" value="Genomic_DNA"/>
</dbReference>
<dbReference type="InterPro" id="IPR029033">
    <property type="entry name" value="His_PPase_superfam"/>
</dbReference>
<dbReference type="InterPro" id="IPR013078">
    <property type="entry name" value="His_Pase_superF_clade-1"/>
</dbReference>
<dbReference type="STRING" id="915059.NH26_06170"/>
<dbReference type="CDD" id="cd07067">
    <property type="entry name" value="HP_PGM_like"/>
    <property type="match status" value="1"/>
</dbReference>
<gene>
    <name evidence="1" type="ORF">NH26_06170</name>
</gene>
<dbReference type="Proteomes" id="UP000179797">
    <property type="component" value="Unassembled WGS sequence"/>
</dbReference>
<dbReference type="Gene3D" id="3.40.50.1240">
    <property type="entry name" value="Phosphoglycerate mutase-like"/>
    <property type="match status" value="1"/>
</dbReference>
<dbReference type="SUPFAM" id="SSF53254">
    <property type="entry name" value="Phosphoglycerate mutase-like"/>
    <property type="match status" value="1"/>
</dbReference>
<evidence type="ECO:0000313" key="1">
    <source>
        <dbReference type="EMBL" id="OHX65964.1"/>
    </source>
</evidence>
<dbReference type="Pfam" id="PF00300">
    <property type="entry name" value="His_Phos_1"/>
    <property type="match status" value="1"/>
</dbReference>
<dbReference type="PANTHER" id="PTHR47623">
    <property type="entry name" value="OS09G0287300 PROTEIN"/>
    <property type="match status" value="1"/>
</dbReference>
<reference evidence="1 2" key="1">
    <citation type="journal article" date="2012" name="Int. J. Syst. Evol. Microbiol.">
        <title>Flammeovirga pacifica sp. nov., isolated from deep-sea sediment.</title>
        <authorList>
            <person name="Xu H."/>
            <person name="Fu Y."/>
            <person name="Yang N."/>
            <person name="Ding Z."/>
            <person name="Lai Q."/>
            <person name="Zeng R."/>
        </authorList>
    </citation>
    <scope>NUCLEOTIDE SEQUENCE [LARGE SCALE GENOMIC DNA]</scope>
    <source>
        <strain evidence="2">DSM 24597 / LMG 26175 / WPAGA1</strain>
    </source>
</reference>
<protein>
    <recommendedName>
        <fullName evidence="3">Phosphohistidine phosphatase</fullName>
    </recommendedName>
</protein>